<keyword evidence="4 11" id="KW-0808">Transferase</keyword>
<accession>A0A919X6C9</accession>
<gene>
    <name evidence="11 12" type="primary">thiM</name>
    <name evidence="12" type="ORF">J43TS3_11800</name>
</gene>
<evidence type="ECO:0000256" key="8">
    <source>
        <dbReference type="ARBA" id="ARBA00022840"/>
    </source>
</evidence>
<organism evidence="12 13">
    <name type="scientific">Ornithinibacillus bavariensis</name>
    <dbReference type="NCBI Taxonomy" id="545502"/>
    <lineage>
        <taxon>Bacteria</taxon>
        <taxon>Bacillati</taxon>
        <taxon>Bacillota</taxon>
        <taxon>Bacilli</taxon>
        <taxon>Bacillales</taxon>
        <taxon>Bacillaceae</taxon>
        <taxon>Ornithinibacillus</taxon>
    </lineage>
</organism>
<sequence length="267" mass="28311">MNKTNIIPLFAKVREKQPLIHHITNNVTINDCANVTLAIGGSPVMATGIEEVADMAQLADALVINFGTIDNTMYQAMILAGQSANRKGIPVIFDPVGVGATRFRTELAREFIKKVKVTIVRGNASEIFSLVGGDAQTRGVDAGEVSIAKESLVLKAAQQFHAVTVISGKEDVISDGSDIVTVENGDILLSRVTGTGCMTASLIACFAGAIDNQFFAAVAGMSVMSLAGELAREQLEGHEGLGTFRVKLMDEITNMSGEKWEAGARLK</sequence>
<evidence type="ECO:0000313" key="13">
    <source>
        <dbReference type="Proteomes" id="UP000676917"/>
    </source>
</evidence>
<dbReference type="CDD" id="cd01170">
    <property type="entry name" value="THZ_kinase"/>
    <property type="match status" value="1"/>
</dbReference>
<feature type="binding site" evidence="11">
    <location>
        <position position="45"/>
    </location>
    <ligand>
        <name>substrate</name>
    </ligand>
</feature>
<keyword evidence="6 11" id="KW-0547">Nucleotide-binding</keyword>
<keyword evidence="7 11" id="KW-0418">Kinase</keyword>
<dbReference type="NCBIfam" id="TIGR00694">
    <property type="entry name" value="thiM"/>
    <property type="match status" value="1"/>
</dbReference>
<keyword evidence="9 11" id="KW-0460">Magnesium</keyword>
<dbReference type="GO" id="GO:0004417">
    <property type="term" value="F:hydroxyethylthiazole kinase activity"/>
    <property type="evidence" value="ECO:0007669"/>
    <property type="project" value="UniProtKB-UniRule"/>
</dbReference>
<dbReference type="GO" id="GO:0000287">
    <property type="term" value="F:magnesium ion binding"/>
    <property type="evidence" value="ECO:0007669"/>
    <property type="project" value="UniProtKB-UniRule"/>
</dbReference>
<comment type="function">
    <text evidence="11">Catalyzes the phosphorylation of the hydroxyl group of 4-methyl-5-beta-hydroxyethylthiazole (THZ).</text>
</comment>
<evidence type="ECO:0000256" key="7">
    <source>
        <dbReference type="ARBA" id="ARBA00022777"/>
    </source>
</evidence>
<evidence type="ECO:0000256" key="6">
    <source>
        <dbReference type="ARBA" id="ARBA00022741"/>
    </source>
</evidence>
<dbReference type="EC" id="2.7.1.50" evidence="11"/>
<comment type="pathway">
    <text evidence="3 11">Cofactor biosynthesis; thiamine diphosphate biosynthesis; 4-methyl-5-(2-phosphoethyl)-thiazole from 5-(2-hydroxyethyl)-4-methylthiazole: step 1/1.</text>
</comment>
<reference evidence="12" key="1">
    <citation type="submission" date="2021-03" db="EMBL/GenBank/DDBJ databases">
        <title>Antimicrobial resistance genes in bacteria isolated from Japanese honey, and their potential for conferring macrolide and lincosamide resistance in the American foulbrood pathogen Paenibacillus larvae.</title>
        <authorList>
            <person name="Okamoto M."/>
            <person name="Kumagai M."/>
            <person name="Kanamori H."/>
            <person name="Takamatsu D."/>
        </authorList>
    </citation>
    <scope>NUCLEOTIDE SEQUENCE</scope>
    <source>
        <strain evidence="12">J43TS3</strain>
    </source>
</reference>
<evidence type="ECO:0000256" key="4">
    <source>
        <dbReference type="ARBA" id="ARBA00022679"/>
    </source>
</evidence>
<dbReference type="GO" id="GO:0009228">
    <property type="term" value="P:thiamine biosynthetic process"/>
    <property type="evidence" value="ECO:0007669"/>
    <property type="project" value="UniProtKB-KW"/>
</dbReference>
<evidence type="ECO:0000256" key="9">
    <source>
        <dbReference type="ARBA" id="ARBA00022842"/>
    </source>
</evidence>
<dbReference type="InterPro" id="IPR000417">
    <property type="entry name" value="Hyethyz_kinase"/>
</dbReference>
<dbReference type="Proteomes" id="UP000676917">
    <property type="component" value="Unassembled WGS sequence"/>
</dbReference>
<dbReference type="HAMAP" id="MF_00228">
    <property type="entry name" value="Thz_kinase"/>
    <property type="match status" value="1"/>
</dbReference>
<evidence type="ECO:0000256" key="1">
    <source>
        <dbReference type="ARBA" id="ARBA00001771"/>
    </source>
</evidence>
<evidence type="ECO:0000256" key="11">
    <source>
        <dbReference type="HAMAP-Rule" id="MF_00228"/>
    </source>
</evidence>
<dbReference type="Gene3D" id="3.40.1190.20">
    <property type="match status" value="1"/>
</dbReference>
<dbReference type="Pfam" id="PF02110">
    <property type="entry name" value="HK"/>
    <property type="match status" value="1"/>
</dbReference>
<proteinExistence type="inferred from homology"/>
<evidence type="ECO:0000256" key="5">
    <source>
        <dbReference type="ARBA" id="ARBA00022723"/>
    </source>
</evidence>
<evidence type="ECO:0000313" key="12">
    <source>
        <dbReference type="EMBL" id="GIO26569.1"/>
    </source>
</evidence>
<evidence type="ECO:0000256" key="10">
    <source>
        <dbReference type="ARBA" id="ARBA00022977"/>
    </source>
</evidence>
<evidence type="ECO:0000256" key="2">
    <source>
        <dbReference type="ARBA" id="ARBA00001946"/>
    </source>
</evidence>
<keyword evidence="10 11" id="KW-0784">Thiamine biosynthesis</keyword>
<protein>
    <recommendedName>
        <fullName evidence="11">Hydroxyethylthiazole kinase</fullName>
        <ecNumber evidence="11">2.7.1.50</ecNumber>
    </recommendedName>
    <alternativeName>
        <fullName evidence="11">4-methyl-5-beta-hydroxyethylthiazole kinase</fullName>
        <shortName evidence="11">TH kinase</shortName>
        <shortName evidence="11">Thz kinase</shortName>
    </alternativeName>
</protein>
<dbReference type="GO" id="GO:0009229">
    <property type="term" value="P:thiamine diphosphate biosynthetic process"/>
    <property type="evidence" value="ECO:0007669"/>
    <property type="project" value="UniProtKB-UniRule"/>
</dbReference>
<comment type="caution">
    <text evidence="12">The sequence shown here is derived from an EMBL/GenBank/DDBJ whole genome shotgun (WGS) entry which is preliminary data.</text>
</comment>
<evidence type="ECO:0000256" key="3">
    <source>
        <dbReference type="ARBA" id="ARBA00004868"/>
    </source>
</evidence>
<comment type="cofactor">
    <cofactor evidence="2 11">
        <name>Mg(2+)</name>
        <dbReference type="ChEBI" id="CHEBI:18420"/>
    </cofactor>
</comment>
<feature type="binding site" evidence="11">
    <location>
        <position position="167"/>
    </location>
    <ligand>
        <name>ATP</name>
        <dbReference type="ChEBI" id="CHEBI:30616"/>
    </ligand>
</feature>
<feature type="binding site" evidence="11">
    <location>
        <position position="121"/>
    </location>
    <ligand>
        <name>ATP</name>
        <dbReference type="ChEBI" id="CHEBI:30616"/>
    </ligand>
</feature>
<keyword evidence="13" id="KW-1185">Reference proteome</keyword>
<dbReference type="GO" id="GO:0005524">
    <property type="term" value="F:ATP binding"/>
    <property type="evidence" value="ECO:0007669"/>
    <property type="project" value="UniProtKB-UniRule"/>
</dbReference>
<dbReference type="SUPFAM" id="SSF53613">
    <property type="entry name" value="Ribokinase-like"/>
    <property type="match status" value="1"/>
</dbReference>
<dbReference type="PRINTS" id="PR01099">
    <property type="entry name" value="HYETHTZKNASE"/>
</dbReference>
<keyword evidence="8 11" id="KW-0067">ATP-binding</keyword>
<comment type="similarity">
    <text evidence="11">Belongs to the Thz kinase family.</text>
</comment>
<dbReference type="AlphaFoldDB" id="A0A919X6C9"/>
<dbReference type="PIRSF" id="PIRSF000513">
    <property type="entry name" value="Thz_kinase"/>
    <property type="match status" value="1"/>
</dbReference>
<dbReference type="InterPro" id="IPR029056">
    <property type="entry name" value="Ribokinase-like"/>
</dbReference>
<comment type="catalytic activity">
    <reaction evidence="1 11">
        <text>5-(2-hydroxyethyl)-4-methylthiazole + ATP = 4-methyl-5-(2-phosphooxyethyl)-thiazole + ADP + H(+)</text>
        <dbReference type="Rhea" id="RHEA:24212"/>
        <dbReference type="ChEBI" id="CHEBI:15378"/>
        <dbReference type="ChEBI" id="CHEBI:17957"/>
        <dbReference type="ChEBI" id="CHEBI:30616"/>
        <dbReference type="ChEBI" id="CHEBI:58296"/>
        <dbReference type="ChEBI" id="CHEBI:456216"/>
        <dbReference type="EC" id="2.7.1.50"/>
    </reaction>
</comment>
<dbReference type="RefSeq" id="WP_212920092.1">
    <property type="nucleotide sequence ID" value="NZ_BORP01000002.1"/>
</dbReference>
<feature type="binding site" evidence="11">
    <location>
        <position position="194"/>
    </location>
    <ligand>
        <name>substrate</name>
    </ligand>
</feature>
<dbReference type="EMBL" id="BORP01000002">
    <property type="protein sequence ID" value="GIO26569.1"/>
    <property type="molecule type" value="Genomic_DNA"/>
</dbReference>
<keyword evidence="5 11" id="KW-0479">Metal-binding</keyword>
<name>A0A919X6C9_9BACI</name>
<dbReference type="NCBIfam" id="NF006830">
    <property type="entry name" value="PRK09355.1"/>
    <property type="match status" value="1"/>
</dbReference>